<name>A0ABU2G9Z3_9EURY</name>
<dbReference type="Gene3D" id="3.30.460.10">
    <property type="entry name" value="Beta Polymerase, domain 2"/>
    <property type="match status" value="1"/>
</dbReference>
<feature type="domain" description="cGAS/DncV-like nucleotidyltransferase C-terminal helical" evidence="5">
    <location>
        <begin position="179"/>
        <end position="290"/>
    </location>
</feature>
<dbReference type="PROSITE" id="PS50152">
    <property type="entry name" value="25A_SYNTH_3"/>
    <property type="match status" value="1"/>
</dbReference>
<evidence type="ECO:0000313" key="7">
    <source>
        <dbReference type="Proteomes" id="UP001254813"/>
    </source>
</evidence>
<dbReference type="InterPro" id="IPR043519">
    <property type="entry name" value="NT_sf"/>
</dbReference>
<keyword evidence="1" id="KW-0808">Transferase</keyword>
<evidence type="ECO:0000256" key="4">
    <source>
        <dbReference type="ARBA" id="ARBA00023118"/>
    </source>
</evidence>
<reference evidence="6 7" key="1">
    <citation type="submission" date="2022-06" db="EMBL/GenBank/DDBJ databases">
        <title>Halogeometricum sp. a new haloarchaeum isolate from saline soil.</title>
        <authorList>
            <person name="Strakova D."/>
            <person name="Galisteo C."/>
            <person name="Sanchez-Porro C."/>
            <person name="Ventosa A."/>
        </authorList>
    </citation>
    <scope>NUCLEOTIDE SEQUENCE [LARGE SCALE GENOMIC DNA]</scope>
    <source>
        <strain evidence="7">S3BR25-2</strain>
    </source>
</reference>
<keyword evidence="2" id="KW-0548">Nucleotidyltransferase</keyword>
<proteinExistence type="predicted"/>
<evidence type="ECO:0000313" key="6">
    <source>
        <dbReference type="EMBL" id="MDS0297009.1"/>
    </source>
</evidence>
<keyword evidence="3" id="KW-0547">Nucleotide-binding</keyword>
<evidence type="ECO:0000256" key="1">
    <source>
        <dbReference type="ARBA" id="ARBA00022679"/>
    </source>
</evidence>
<protein>
    <submittedName>
        <fullName evidence="6">Nucleotidyltransferase</fullName>
    </submittedName>
</protein>
<sequence>MAIDEDTLESWTDPKRAALQSAQDTHTKIRNALNDSDTLDDVEFHDFLQGSYANNTIIRDSSDVDIVVRLDEFEYFNFHDLDPEDQEDINDEDFDYGYDEFRDDVLSVLQDTYPEGTFDPSGNAIEISAPGLPLDADVVVCVKYKHYYNFPQGYYEGIIFWPTGSNSSVVNYPTRHREYGADKQDETDDRFKETVRMFKNARKEVVADGYITDDIVASYFIECLLYNVPPGRYTDDLQERYVKVVDYLQETDYSDWKCQNEVTDLFGSGSTKWDTWHAKLFVDALETYWENAESNQMNARGSVEILFLRHILA</sequence>
<dbReference type="EMBL" id="JAMQOQ010000010">
    <property type="protein sequence ID" value="MDS0297009.1"/>
    <property type="molecule type" value="Genomic_DNA"/>
</dbReference>
<keyword evidence="7" id="KW-1185">Reference proteome</keyword>
<dbReference type="Pfam" id="PF18144">
    <property type="entry name" value="SMODS"/>
    <property type="match status" value="1"/>
</dbReference>
<accession>A0ABU2G9Z3</accession>
<dbReference type="InterPro" id="IPR058909">
    <property type="entry name" value="CD_NTase_C"/>
</dbReference>
<dbReference type="RefSeq" id="WP_310930944.1">
    <property type="nucleotide sequence ID" value="NZ_JAMQOQ010000010.1"/>
</dbReference>
<keyword evidence="4" id="KW-0051">Antiviral defense</keyword>
<dbReference type="Pfam" id="PF26305">
    <property type="entry name" value="CD_NTase_C"/>
    <property type="match status" value="1"/>
</dbReference>
<dbReference type="InterPro" id="IPR006116">
    <property type="entry name" value="NT_2-5OAS_ClassI-CCAase"/>
</dbReference>
<organism evidence="6 7">
    <name type="scientific">Halogeometricum luteum</name>
    <dbReference type="NCBI Taxonomy" id="2950537"/>
    <lineage>
        <taxon>Archaea</taxon>
        <taxon>Methanobacteriati</taxon>
        <taxon>Methanobacteriota</taxon>
        <taxon>Stenosarchaea group</taxon>
        <taxon>Halobacteria</taxon>
        <taxon>Halobacteriales</taxon>
        <taxon>Haloferacaceae</taxon>
        <taxon>Halogeometricum</taxon>
    </lineage>
</organism>
<evidence type="ECO:0000259" key="5">
    <source>
        <dbReference type="Pfam" id="PF26305"/>
    </source>
</evidence>
<comment type="caution">
    <text evidence="6">The sequence shown here is derived from an EMBL/GenBank/DDBJ whole genome shotgun (WGS) entry which is preliminary data.</text>
</comment>
<dbReference type="CDD" id="cd05400">
    <property type="entry name" value="NT_2-5OAS_ClassI-CCAase"/>
    <property type="match status" value="1"/>
</dbReference>
<evidence type="ECO:0000256" key="2">
    <source>
        <dbReference type="ARBA" id="ARBA00022695"/>
    </source>
</evidence>
<dbReference type="Proteomes" id="UP001254813">
    <property type="component" value="Unassembled WGS sequence"/>
</dbReference>
<evidence type="ECO:0000256" key="3">
    <source>
        <dbReference type="ARBA" id="ARBA00022741"/>
    </source>
</evidence>
<gene>
    <name evidence="6" type="ORF">NDI79_22860</name>
</gene>
<dbReference type="SUPFAM" id="SSF81301">
    <property type="entry name" value="Nucleotidyltransferase"/>
    <property type="match status" value="1"/>
</dbReference>